<dbReference type="OrthoDB" id="265717at2759"/>
<dbReference type="Pfam" id="PF06985">
    <property type="entry name" value="HET"/>
    <property type="match status" value="1"/>
</dbReference>
<dbReference type="EMBL" id="KZ613899">
    <property type="protein sequence ID" value="PMD52624.1"/>
    <property type="molecule type" value="Genomic_DNA"/>
</dbReference>
<name>A0A2J6SPB9_9HELO</name>
<dbReference type="AlphaFoldDB" id="A0A2J6SPB9"/>
<organism evidence="2 3">
    <name type="scientific">Hyaloscypha bicolor E</name>
    <dbReference type="NCBI Taxonomy" id="1095630"/>
    <lineage>
        <taxon>Eukaryota</taxon>
        <taxon>Fungi</taxon>
        <taxon>Dikarya</taxon>
        <taxon>Ascomycota</taxon>
        <taxon>Pezizomycotina</taxon>
        <taxon>Leotiomycetes</taxon>
        <taxon>Helotiales</taxon>
        <taxon>Hyaloscyphaceae</taxon>
        <taxon>Hyaloscypha</taxon>
        <taxon>Hyaloscypha bicolor</taxon>
    </lineage>
</organism>
<protein>
    <submittedName>
        <fullName evidence="2">HET-domain-containing protein</fullName>
    </submittedName>
</protein>
<proteinExistence type="predicted"/>
<dbReference type="RefSeq" id="XP_024729528.1">
    <property type="nucleotide sequence ID" value="XM_024883955.1"/>
</dbReference>
<sequence>MPSYVALSYCWGDPSNRVEIIVSDSKVSVTTSLETALRRLRREGSLSVWADALCINQADVVERSLQIRQMRAIYCRAKCVLSWLVDWSGWEASVASVKRLSTAFIALEDNDAVPQRVVDCVNWLDLASLFHQPYWTRAWVVQEMAVAAELKILCGDVGRITLGSVNDAVEACKRMAGCPSAYAFLEKYPCDYIGQLHTLRVQTLSAEPVKLIDILSRMCSSRSSDIHDKVFAFLGLAYDANTLLPSPAYAQSTYVISREMTLTTIKLMNSLDFPVLFARKEASAAATVGSVASVNERPNEGPDKEAKPSWVPDWFHAATWADDRKDRYILRRDLFLDERNSESTIAVWKATSGSTPRYRIVDQVLTTRGIVFDRIAYISTVFGEATTPIFPMPLFSSKPCLMEQPRNSMTPPLLVLEEHIKELWERNRAKGAFTPMVNSLLFWLLVGFISSSPSVGAYGSGLNFRELHFAHLSYFDLFVARTSGVAYGRKVDEIRQWLATNGQLAIGGARFCDLLRHSKPIRYGWLITEDARKMDNRVLEYVYAILSQGRRLGTTCADRNSVTNFEFLVGWVPENASTGDSVALLVGCSVPVILRRRPAGGYWIVGDAHFPTTMYGEAAKDMYTWQNIDLY</sequence>
<feature type="domain" description="Heterokaryon incompatibility" evidence="1">
    <location>
        <begin position="4"/>
        <end position="143"/>
    </location>
</feature>
<dbReference type="PANTHER" id="PTHR24148">
    <property type="entry name" value="ANKYRIN REPEAT DOMAIN-CONTAINING PROTEIN 39 HOMOLOG-RELATED"/>
    <property type="match status" value="1"/>
</dbReference>
<evidence type="ECO:0000259" key="1">
    <source>
        <dbReference type="Pfam" id="PF06985"/>
    </source>
</evidence>
<reference evidence="2 3" key="1">
    <citation type="submission" date="2016-04" db="EMBL/GenBank/DDBJ databases">
        <title>A degradative enzymes factory behind the ericoid mycorrhizal symbiosis.</title>
        <authorList>
            <consortium name="DOE Joint Genome Institute"/>
            <person name="Martino E."/>
            <person name="Morin E."/>
            <person name="Grelet G."/>
            <person name="Kuo A."/>
            <person name="Kohler A."/>
            <person name="Daghino S."/>
            <person name="Barry K."/>
            <person name="Choi C."/>
            <person name="Cichocki N."/>
            <person name="Clum A."/>
            <person name="Copeland A."/>
            <person name="Hainaut M."/>
            <person name="Haridas S."/>
            <person name="Labutti K."/>
            <person name="Lindquist E."/>
            <person name="Lipzen A."/>
            <person name="Khouja H.-R."/>
            <person name="Murat C."/>
            <person name="Ohm R."/>
            <person name="Olson A."/>
            <person name="Spatafora J."/>
            <person name="Veneault-Fourrey C."/>
            <person name="Henrissat B."/>
            <person name="Grigoriev I."/>
            <person name="Martin F."/>
            <person name="Perotto S."/>
        </authorList>
    </citation>
    <scope>NUCLEOTIDE SEQUENCE [LARGE SCALE GENOMIC DNA]</scope>
    <source>
        <strain evidence="2 3">E</strain>
    </source>
</reference>
<gene>
    <name evidence="2" type="ORF">K444DRAFT_636101</name>
</gene>
<evidence type="ECO:0000313" key="3">
    <source>
        <dbReference type="Proteomes" id="UP000235371"/>
    </source>
</evidence>
<keyword evidence="3" id="KW-1185">Reference proteome</keyword>
<dbReference type="Proteomes" id="UP000235371">
    <property type="component" value="Unassembled WGS sequence"/>
</dbReference>
<dbReference type="InParanoid" id="A0A2J6SPB9"/>
<dbReference type="InterPro" id="IPR052895">
    <property type="entry name" value="HetReg/Transcr_Mod"/>
</dbReference>
<dbReference type="InterPro" id="IPR010730">
    <property type="entry name" value="HET"/>
</dbReference>
<evidence type="ECO:0000313" key="2">
    <source>
        <dbReference type="EMBL" id="PMD52624.1"/>
    </source>
</evidence>
<dbReference type="GeneID" id="36592032"/>
<accession>A0A2J6SPB9</accession>
<dbReference type="PANTHER" id="PTHR24148:SF73">
    <property type="entry name" value="HET DOMAIN PROTEIN (AFU_ORTHOLOGUE AFUA_8G01020)"/>
    <property type="match status" value="1"/>
</dbReference>